<evidence type="ECO:0000313" key="2">
    <source>
        <dbReference type="Proteomes" id="UP000256301"/>
    </source>
</evidence>
<dbReference type="Proteomes" id="UP000256301">
    <property type="component" value="Unassembled WGS sequence"/>
</dbReference>
<dbReference type="AlphaFoldDB" id="A0A3E0M5C8"/>
<reference evidence="1 2" key="1">
    <citation type="submission" date="2017-08" db="EMBL/GenBank/DDBJ databases">
        <title>Functional genomic and metabolic studies of the symbiotic interactions of six Microcystis-dominated communities.</title>
        <authorList>
            <person name="Li Q."/>
            <person name="Lin F."/>
        </authorList>
    </citation>
    <scope>NUCLEOTIDE SEQUENCE [LARGE SCALE GENOMIC DNA]</scope>
    <source>
        <strain evidence="1">DA14</strain>
    </source>
</reference>
<name>A0A3E0M5C8_MICAE</name>
<proteinExistence type="predicted"/>
<accession>A0A3E0M5C8</accession>
<organism evidence="1 2">
    <name type="scientific">Microcystis aeruginosa DA14</name>
    <dbReference type="NCBI Taxonomy" id="1987506"/>
    <lineage>
        <taxon>Bacteria</taxon>
        <taxon>Bacillati</taxon>
        <taxon>Cyanobacteriota</taxon>
        <taxon>Cyanophyceae</taxon>
        <taxon>Oscillatoriophycideae</taxon>
        <taxon>Chroococcales</taxon>
        <taxon>Microcystaceae</taxon>
        <taxon>Microcystis</taxon>
    </lineage>
</organism>
<sequence length="79" mass="8620">MLVQISSLASFQLSVIRYQLSVISYQSSVISYQSLIRGVPIPPAPLIRGVPIGGGIPLNKGGKLRIFNTYLLIDNFSSR</sequence>
<evidence type="ECO:0000313" key="1">
    <source>
        <dbReference type="EMBL" id="REJ54980.1"/>
    </source>
</evidence>
<comment type="caution">
    <text evidence="1">The sequence shown here is derived from an EMBL/GenBank/DDBJ whole genome shotgun (WGS) entry which is preliminary data.</text>
</comment>
<gene>
    <name evidence="1" type="ORF">DWQ56_18630</name>
</gene>
<dbReference type="EMBL" id="QQWE01000006">
    <property type="protein sequence ID" value="REJ54980.1"/>
    <property type="molecule type" value="Genomic_DNA"/>
</dbReference>
<protein>
    <submittedName>
        <fullName evidence="1">Uncharacterized protein</fullName>
    </submittedName>
</protein>